<dbReference type="EMBL" id="SUMG01000008">
    <property type="protein sequence ID" value="NBG88522.1"/>
    <property type="molecule type" value="Genomic_DNA"/>
</dbReference>
<keyword evidence="4" id="KW-1185">Reference proteome</keyword>
<organism evidence="3 4">
    <name type="scientific">Isachenkonia alkalipeptolytica</name>
    <dbReference type="NCBI Taxonomy" id="2565777"/>
    <lineage>
        <taxon>Bacteria</taxon>
        <taxon>Bacillati</taxon>
        <taxon>Bacillota</taxon>
        <taxon>Clostridia</taxon>
        <taxon>Eubacteriales</taxon>
        <taxon>Clostridiaceae</taxon>
        <taxon>Isachenkonia</taxon>
    </lineage>
</organism>
<keyword evidence="2" id="KW-0175">Coiled coil</keyword>
<evidence type="ECO:0000313" key="4">
    <source>
        <dbReference type="Proteomes" id="UP000449710"/>
    </source>
</evidence>
<evidence type="ECO:0000313" key="3">
    <source>
        <dbReference type="EMBL" id="NBG88522.1"/>
    </source>
</evidence>
<dbReference type="Gene3D" id="3.30.70.1880">
    <property type="entry name" value="Protein of unknown function DUF881"/>
    <property type="match status" value="1"/>
</dbReference>
<dbReference type="RefSeq" id="WP_160721202.1">
    <property type="nucleotide sequence ID" value="NZ_SUMG01000008.1"/>
</dbReference>
<comment type="caution">
    <text evidence="3">The sequence shown here is derived from an EMBL/GenBank/DDBJ whole genome shotgun (WGS) entry which is preliminary data.</text>
</comment>
<dbReference type="AlphaFoldDB" id="A0AA43XKX7"/>
<dbReference type="PANTHER" id="PTHR37313:SF2">
    <property type="entry name" value="UPF0749 PROTEIN YLXX"/>
    <property type="match status" value="1"/>
</dbReference>
<dbReference type="Proteomes" id="UP000449710">
    <property type="component" value="Unassembled WGS sequence"/>
</dbReference>
<reference evidence="3 4" key="1">
    <citation type="submission" date="2019-04" db="EMBL/GenBank/DDBJ databases">
        <title>Isachenkonia alkalipeptolytica gen. nov. sp. nov. a new anaerobic, alkiliphilic organothrophic bacterium capable to reduce synthesized ferrihydrite isolated from a soda lake.</title>
        <authorList>
            <person name="Toshchakov S.V."/>
            <person name="Zavarzina D.G."/>
            <person name="Zhilina T.N."/>
            <person name="Kostrikina N.A."/>
            <person name="Kublanov I.V."/>
        </authorList>
    </citation>
    <scope>NUCLEOTIDE SEQUENCE [LARGE SCALE GENOMIC DNA]</scope>
    <source>
        <strain evidence="3 4">Z-1701</strain>
    </source>
</reference>
<feature type="coiled-coil region" evidence="2">
    <location>
        <begin position="42"/>
        <end position="76"/>
    </location>
</feature>
<protein>
    <submittedName>
        <fullName evidence="3">DUF881 domain-containing protein</fullName>
    </submittedName>
</protein>
<proteinExistence type="inferred from homology"/>
<gene>
    <name evidence="3" type="ORF">ISALK_08405</name>
</gene>
<accession>A0AA43XKX7</accession>
<sequence>MKDVKSKIILGLLSMLVVFSLSVQFQTIRDTTGGELLSTQRSQAMAIELRNLQEEREQLTKELTDLENRLQEYEQTDADENLIIQNLRRDLQRYQLISGHVSGQGPGVVITIESEEEEGEFLLYNYDILLSLANNLNAAGAEAIEINGERYTALTEIYYGSNAIHVNDRPISPPFEIRAIGHGDTLEAALNIRYGIIWEIRQFTGINVEITKEDNIFIERAQNISEFEYAVPLAEDEQ</sequence>
<dbReference type="InterPro" id="IPR010273">
    <property type="entry name" value="DUF881"/>
</dbReference>
<dbReference type="Pfam" id="PF05949">
    <property type="entry name" value="DUF881"/>
    <property type="match status" value="1"/>
</dbReference>
<comment type="similarity">
    <text evidence="1">Belongs to the UPF0749 family.</text>
</comment>
<dbReference type="PANTHER" id="PTHR37313">
    <property type="entry name" value="UPF0749 PROTEIN RV1825"/>
    <property type="match status" value="1"/>
</dbReference>
<evidence type="ECO:0000256" key="1">
    <source>
        <dbReference type="ARBA" id="ARBA00009108"/>
    </source>
</evidence>
<name>A0AA43XKX7_9CLOT</name>
<evidence type="ECO:0000256" key="2">
    <source>
        <dbReference type="SAM" id="Coils"/>
    </source>
</evidence>